<feature type="region of interest" description="Disordered" evidence="1">
    <location>
        <begin position="1"/>
        <end position="128"/>
    </location>
</feature>
<sequence>MTLTASAAKYGPLAKERERLKQEERSGKRPKIDQQQWSQPQSAGPPKNINDVNAAHEAPATAVGGSAGPSNAAAGASATAAPKAAGNTVPARAAGGQVPKAGSIPAGSAAKSSAPARKAPKGALGGDRADTVVDSAAKSLAVGLGSIALASIAAHMVSFF</sequence>
<organism evidence="2 3">
    <name type="scientific">Coemansia biformis</name>
    <dbReference type="NCBI Taxonomy" id="1286918"/>
    <lineage>
        <taxon>Eukaryota</taxon>
        <taxon>Fungi</taxon>
        <taxon>Fungi incertae sedis</taxon>
        <taxon>Zoopagomycota</taxon>
        <taxon>Kickxellomycotina</taxon>
        <taxon>Kickxellomycetes</taxon>
        <taxon>Kickxellales</taxon>
        <taxon>Kickxellaceae</taxon>
        <taxon>Coemansia</taxon>
    </lineage>
</organism>
<name>A0A9W7YE82_9FUNG</name>
<gene>
    <name evidence="2" type="ORF">LPJ61_001493</name>
</gene>
<feature type="compositionally biased region" description="Polar residues" evidence="1">
    <location>
        <begin position="33"/>
        <end position="42"/>
    </location>
</feature>
<evidence type="ECO:0000256" key="1">
    <source>
        <dbReference type="SAM" id="MobiDB-lite"/>
    </source>
</evidence>
<keyword evidence="3" id="KW-1185">Reference proteome</keyword>
<proteinExistence type="predicted"/>
<protein>
    <submittedName>
        <fullName evidence="2">Uncharacterized protein</fullName>
    </submittedName>
</protein>
<accession>A0A9W7YE82</accession>
<feature type="compositionally biased region" description="Basic and acidic residues" evidence="1">
    <location>
        <begin position="14"/>
        <end position="32"/>
    </location>
</feature>
<dbReference type="OrthoDB" id="5592210at2759"/>
<dbReference type="Proteomes" id="UP001143981">
    <property type="component" value="Unassembled WGS sequence"/>
</dbReference>
<reference evidence="2" key="1">
    <citation type="submission" date="2022-07" db="EMBL/GenBank/DDBJ databases">
        <title>Phylogenomic reconstructions and comparative analyses of Kickxellomycotina fungi.</title>
        <authorList>
            <person name="Reynolds N.K."/>
            <person name="Stajich J.E."/>
            <person name="Barry K."/>
            <person name="Grigoriev I.V."/>
            <person name="Crous P."/>
            <person name="Smith M.E."/>
        </authorList>
    </citation>
    <scope>NUCLEOTIDE SEQUENCE</scope>
    <source>
        <strain evidence="2">BCRC 34381</strain>
    </source>
</reference>
<evidence type="ECO:0000313" key="2">
    <source>
        <dbReference type="EMBL" id="KAJ1733585.1"/>
    </source>
</evidence>
<feature type="compositionally biased region" description="Low complexity" evidence="1">
    <location>
        <begin position="99"/>
        <end position="117"/>
    </location>
</feature>
<evidence type="ECO:0000313" key="3">
    <source>
        <dbReference type="Proteomes" id="UP001143981"/>
    </source>
</evidence>
<feature type="compositionally biased region" description="Low complexity" evidence="1">
    <location>
        <begin position="62"/>
        <end position="89"/>
    </location>
</feature>
<dbReference type="EMBL" id="JANBOI010000129">
    <property type="protein sequence ID" value="KAJ1733585.1"/>
    <property type="molecule type" value="Genomic_DNA"/>
</dbReference>
<dbReference type="AlphaFoldDB" id="A0A9W7YE82"/>
<comment type="caution">
    <text evidence="2">The sequence shown here is derived from an EMBL/GenBank/DDBJ whole genome shotgun (WGS) entry which is preliminary data.</text>
</comment>